<proteinExistence type="predicted"/>
<dbReference type="eggNOG" id="COG3119">
    <property type="taxonomic scope" value="Bacteria"/>
</dbReference>
<dbReference type="OrthoDB" id="9795675at2"/>
<dbReference type="GO" id="GO:0005737">
    <property type="term" value="C:cytoplasm"/>
    <property type="evidence" value="ECO:0007669"/>
    <property type="project" value="TreeGrafter"/>
</dbReference>
<dbReference type="EMBL" id="JAMC01000005">
    <property type="protein sequence ID" value="KEJ88721.1"/>
    <property type="molecule type" value="Genomic_DNA"/>
</dbReference>
<gene>
    <name evidence="4" type="ORF">DSW25_13780</name>
</gene>
<comment type="caution">
    <text evidence="4">The sequence shown here is derived from an EMBL/GenBank/DDBJ whole genome shotgun (WGS) entry which is preliminary data.</text>
</comment>
<evidence type="ECO:0000313" key="4">
    <source>
        <dbReference type="EMBL" id="KEJ88721.1"/>
    </source>
</evidence>
<dbReference type="InterPro" id="IPR000917">
    <property type="entry name" value="Sulfatase_N"/>
</dbReference>
<feature type="domain" description="Sulfatase N-terminal" evidence="3">
    <location>
        <begin position="5"/>
        <end position="406"/>
    </location>
</feature>
<evidence type="ECO:0000256" key="2">
    <source>
        <dbReference type="ARBA" id="ARBA00022801"/>
    </source>
</evidence>
<accession>A0A073IGS8</accession>
<dbReference type="STRING" id="1300350.Z948_2230"/>
<dbReference type="Proteomes" id="UP000027734">
    <property type="component" value="Unassembled WGS sequence"/>
</dbReference>
<keyword evidence="1" id="KW-0479">Metal-binding</keyword>
<dbReference type="InterPro" id="IPR017850">
    <property type="entry name" value="Alkaline_phosphatase_core_sf"/>
</dbReference>
<dbReference type="SUPFAM" id="SSF53649">
    <property type="entry name" value="Alkaline phosphatase-like"/>
    <property type="match status" value="1"/>
</dbReference>
<evidence type="ECO:0000259" key="3">
    <source>
        <dbReference type="Pfam" id="PF00884"/>
    </source>
</evidence>
<evidence type="ECO:0000256" key="1">
    <source>
        <dbReference type="ARBA" id="ARBA00022723"/>
    </source>
</evidence>
<dbReference type="PANTHER" id="PTHR45953:SF1">
    <property type="entry name" value="IDURONATE 2-SULFATASE"/>
    <property type="match status" value="1"/>
</dbReference>
<keyword evidence="2" id="KW-0378">Hydrolase</keyword>
<dbReference type="GO" id="GO:0008484">
    <property type="term" value="F:sulfuric ester hydrolase activity"/>
    <property type="evidence" value="ECO:0007669"/>
    <property type="project" value="TreeGrafter"/>
</dbReference>
<dbReference type="Pfam" id="PF00884">
    <property type="entry name" value="Sulfatase"/>
    <property type="match status" value="1"/>
</dbReference>
<dbReference type="RefSeq" id="WP_025059596.1">
    <property type="nucleotide sequence ID" value="NZ_JAMC01000005.1"/>
</dbReference>
<dbReference type="GO" id="GO:0046872">
    <property type="term" value="F:metal ion binding"/>
    <property type="evidence" value="ECO:0007669"/>
    <property type="project" value="UniProtKB-KW"/>
</dbReference>
<organism evidence="4 5">
    <name type="scientific">Sulfitobacter donghicola DSW-25 = KCTC 12864 = JCM 14565</name>
    <dbReference type="NCBI Taxonomy" id="1300350"/>
    <lineage>
        <taxon>Bacteria</taxon>
        <taxon>Pseudomonadati</taxon>
        <taxon>Pseudomonadota</taxon>
        <taxon>Alphaproteobacteria</taxon>
        <taxon>Rhodobacterales</taxon>
        <taxon>Roseobacteraceae</taxon>
        <taxon>Sulfitobacter</taxon>
    </lineage>
</organism>
<reference evidence="4 5" key="1">
    <citation type="submission" date="2014-01" db="EMBL/GenBank/DDBJ databases">
        <title>Sulfitobacter donghicola JCM 14565 Genome Sequencing.</title>
        <authorList>
            <person name="Lai Q."/>
            <person name="Hong Z."/>
        </authorList>
    </citation>
    <scope>NUCLEOTIDE SEQUENCE [LARGE SCALE GENOMIC DNA]</scope>
    <source>
        <strain evidence="4 5">JCM 14565</strain>
    </source>
</reference>
<dbReference type="Gene3D" id="3.40.720.10">
    <property type="entry name" value="Alkaline Phosphatase, subunit A"/>
    <property type="match status" value="1"/>
</dbReference>
<dbReference type="AlphaFoldDB" id="A0A073IGS8"/>
<evidence type="ECO:0000313" key="5">
    <source>
        <dbReference type="Proteomes" id="UP000027734"/>
    </source>
</evidence>
<sequence length="520" mass="59362">MKKKPNFLYIMTDQHRADWLGCMGHPVVKTPHIDALAASGTVFDDFHVATPVCMPNRASFMTGRMPSLHGLRHNGCTLPMRANTFVDVLAAGGYRTASIGKSHLQPFLAQSSGRPDDPEERMIQEAWKPEEGNFDQEQPDNYDDDLLYEVKTPYYGFQHVETVTRHGDKCGGHYEQWFRQNCPDWQAKHDPSNELPHDYSCPQAYRTPIPEEYYPTSWIGDRGVEYLKSKADQDDPFFAFVSFPDPHHPFNPPGKYWDMYSPDQFDPDLPYSAHKNPSPPMEFLTKRWQNGEGPELPQIAFRTDRHHIQEAMALTAGMITMIDDQVGKLVAALKETDQYENTVIIFNSDHGDYLGDFDLLFKGALPMRSVTRVPMIWSDAGQDTIARTDAMANTLDISASILERAGLAPYNGIQGESFLECLHANTAHRPDLFLEYNDSGSRLGFQPPARVRSLRNKEWRFTTYQTEDWGELYDLVNDPRETTNLWDDPAYRDIKASLSLRMIDHLTDQMDKSPLATKRA</sequence>
<dbReference type="PANTHER" id="PTHR45953">
    <property type="entry name" value="IDURONATE 2-SULFATASE"/>
    <property type="match status" value="1"/>
</dbReference>
<name>A0A073IGS8_9RHOB</name>
<keyword evidence="5" id="KW-1185">Reference proteome</keyword>
<protein>
    <submittedName>
        <fullName evidence="4">Sulfatase</fullName>
    </submittedName>
</protein>